<organism evidence="1 2">
    <name type="scientific">Sphaerulina musiva (strain SO2202)</name>
    <name type="common">Poplar stem canker fungus</name>
    <name type="synonym">Septoria musiva</name>
    <dbReference type="NCBI Taxonomy" id="692275"/>
    <lineage>
        <taxon>Eukaryota</taxon>
        <taxon>Fungi</taxon>
        <taxon>Dikarya</taxon>
        <taxon>Ascomycota</taxon>
        <taxon>Pezizomycotina</taxon>
        <taxon>Dothideomycetes</taxon>
        <taxon>Dothideomycetidae</taxon>
        <taxon>Mycosphaerellales</taxon>
        <taxon>Mycosphaerellaceae</taxon>
        <taxon>Sphaerulina</taxon>
    </lineage>
</organism>
<name>M3CIK6_SPHMS</name>
<dbReference type="EMBL" id="KB456263">
    <property type="protein sequence ID" value="EMF13648.1"/>
    <property type="molecule type" value="Genomic_DNA"/>
</dbReference>
<accession>M3CIK6</accession>
<dbReference type="OrthoDB" id="2501249at2759"/>
<proteinExistence type="predicted"/>
<protein>
    <submittedName>
        <fullName evidence="1">Uncharacterized protein</fullName>
    </submittedName>
</protein>
<dbReference type="GeneID" id="27904784"/>
<dbReference type="AlphaFoldDB" id="M3CIK6"/>
<evidence type="ECO:0000313" key="2">
    <source>
        <dbReference type="Proteomes" id="UP000016931"/>
    </source>
</evidence>
<evidence type="ECO:0000313" key="1">
    <source>
        <dbReference type="EMBL" id="EMF13648.1"/>
    </source>
</evidence>
<sequence>MRPAVSLSSPPTVCLGIKHARAEDLVHSISVQWRAEQTILFQSLISHDGESINDEQAGVRTVGGSSGNGRFNLQGIVCIIAEDEKSLRRRQREAAYGLHMMHRGPANGV</sequence>
<gene>
    <name evidence="1" type="ORF">SEPMUDRAFT_155895</name>
</gene>
<dbReference type="HOGENOM" id="CLU_2185596_0_0_1"/>
<reference evidence="1 2" key="1">
    <citation type="journal article" date="2012" name="PLoS Pathog.">
        <title>Diverse lifestyles and strategies of plant pathogenesis encoded in the genomes of eighteen Dothideomycetes fungi.</title>
        <authorList>
            <person name="Ohm R.A."/>
            <person name="Feau N."/>
            <person name="Henrissat B."/>
            <person name="Schoch C.L."/>
            <person name="Horwitz B.A."/>
            <person name="Barry K.W."/>
            <person name="Condon B.J."/>
            <person name="Copeland A.C."/>
            <person name="Dhillon B."/>
            <person name="Glaser F."/>
            <person name="Hesse C.N."/>
            <person name="Kosti I."/>
            <person name="LaButti K."/>
            <person name="Lindquist E.A."/>
            <person name="Lucas S."/>
            <person name="Salamov A.A."/>
            <person name="Bradshaw R.E."/>
            <person name="Ciuffetti L."/>
            <person name="Hamelin R.C."/>
            <person name="Kema G.H.J."/>
            <person name="Lawrence C."/>
            <person name="Scott J.A."/>
            <person name="Spatafora J.W."/>
            <person name="Turgeon B.G."/>
            <person name="de Wit P.J.G.M."/>
            <person name="Zhong S."/>
            <person name="Goodwin S.B."/>
            <person name="Grigoriev I.V."/>
        </authorList>
    </citation>
    <scope>NUCLEOTIDE SEQUENCE [LARGE SCALE GENOMIC DNA]</scope>
    <source>
        <strain evidence="1 2">SO2202</strain>
    </source>
</reference>
<feature type="non-terminal residue" evidence="1">
    <location>
        <position position="1"/>
    </location>
</feature>
<dbReference type="Proteomes" id="UP000016931">
    <property type="component" value="Unassembled WGS sequence"/>
</dbReference>
<dbReference type="RefSeq" id="XP_016761769.1">
    <property type="nucleotide sequence ID" value="XM_016907647.1"/>
</dbReference>
<keyword evidence="2" id="KW-1185">Reference proteome</keyword>